<dbReference type="PANTHER" id="PTHR24228">
    <property type="entry name" value="B2 BRADYKININ RECEPTOR/ANGIOTENSIN II RECEPTOR"/>
    <property type="match status" value="1"/>
</dbReference>
<dbReference type="Pfam" id="PF00001">
    <property type="entry name" value="7tm_1"/>
    <property type="match status" value="1"/>
</dbReference>
<dbReference type="Gene3D" id="1.20.1070.10">
    <property type="entry name" value="Rhodopsin 7-helix transmembrane proteins"/>
    <property type="match status" value="1"/>
</dbReference>
<organism evidence="10 11">
    <name type="scientific">Owenia fusiformis</name>
    <name type="common">Polychaete worm</name>
    <dbReference type="NCBI Taxonomy" id="6347"/>
    <lineage>
        <taxon>Eukaryota</taxon>
        <taxon>Metazoa</taxon>
        <taxon>Spiralia</taxon>
        <taxon>Lophotrochozoa</taxon>
        <taxon>Annelida</taxon>
        <taxon>Polychaeta</taxon>
        <taxon>Sedentaria</taxon>
        <taxon>Canalipalpata</taxon>
        <taxon>Sabellida</taxon>
        <taxon>Oweniida</taxon>
        <taxon>Oweniidae</taxon>
        <taxon>Owenia</taxon>
    </lineage>
</organism>
<evidence type="ECO:0000256" key="6">
    <source>
        <dbReference type="ARBA" id="ARBA00023136"/>
    </source>
</evidence>
<keyword evidence="6" id="KW-0472">Membrane</keyword>
<comment type="similarity">
    <text evidence="9">Belongs to the G-protein coupled receptor 1 family.</text>
</comment>
<reference evidence="10" key="1">
    <citation type="submission" date="2022-03" db="EMBL/GenBank/DDBJ databases">
        <authorList>
            <person name="Martin C."/>
        </authorList>
    </citation>
    <scope>NUCLEOTIDE SEQUENCE</scope>
</reference>
<evidence type="ECO:0000313" key="11">
    <source>
        <dbReference type="Proteomes" id="UP000749559"/>
    </source>
</evidence>
<accession>A0A8J1U3B8</accession>
<keyword evidence="3 9" id="KW-0812">Transmembrane</keyword>
<name>A0A8J1U3B8_OWEFU</name>
<dbReference type="PANTHER" id="PTHR24228:SF74">
    <property type="entry name" value="G-PROTEIN COUPLED RECEPTORS FAMILY 1 PROFILE DOMAIN-CONTAINING PROTEIN"/>
    <property type="match status" value="1"/>
</dbReference>
<dbReference type="PRINTS" id="PR00237">
    <property type="entry name" value="GPCRRHODOPSN"/>
</dbReference>
<dbReference type="GO" id="GO:0005886">
    <property type="term" value="C:plasma membrane"/>
    <property type="evidence" value="ECO:0007669"/>
    <property type="project" value="UniProtKB-SubCell"/>
</dbReference>
<evidence type="ECO:0000256" key="4">
    <source>
        <dbReference type="ARBA" id="ARBA00022989"/>
    </source>
</evidence>
<keyword evidence="5 9" id="KW-0297">G-protein coupled receptor</keyword>
<gene>
    <name evidence="10" type="ORF">OFUS_LOCUS12743</name>
</gene>
<dbReference type="GO" id="GO:0004930">
    <property type="term" value="F:G protein-coupled receptor activity"/>
    <property type="evidence" value="ECO:0007669"/>
    <property type="project" value="UniProtKB-KW"/>
</dbReference>
<evidence type="ECO:0000256" key="8">
    <source>
        <dbReference type="ARBA" id="ARBA00023224"/>
    </source>
</evidence>
<dbReference type="PROSITE" id="PS50262">
    <property type="entry name" value="G_PROTEIN_RECEP_F1_2"/>
    <property type="match status" value="1"/>
</dbReference>
<protein>
    <submittedName>
        <fullName evidence="10">Uncharacterized protein</fullName>
    </submittedName>
</protein>
<dbReference type="EMBL" id="CAIIXF020000006">
    <property type="protein sequence ID" value="CAH1786947.1"/>
    <property type="molecule type" value="Genomic_DNA"/>
</dbReference>
<evidence type="ECO:0000256" key="1">
    <source>
        <dbReference type="ARBA" id="ARBA00004651"/>
    </source>
</evidence>
<keyword evidence="7 9" id="KW-0675">Receptor</keyword>
<comment type="caution">
    <text evidence="10">The sequence shown here is derived from an EMBL/GenBank/DDBJ whole genome shotgun (WGS) entry which is preliminary data.</text>
</comment>
<keyword evidence="4" id="KW-1133">Transmembrane helix</keyword>
<evidence type="ECO:0000256" key="7">
    <source>
        <dbReference type="ARBA" id="ARBA00023170"/>
    </source>
</evidence>
<evidence type="ECO:0000256" key="9">
    <source>
        <dbReference type="RuleBase" id="RU000688"/>
    </source>
</evidence>
<dbReference type="OrthoDB" id="10044919at2759"/>
<keyword evidence="8 9" id="KW-0807">Transducer</keyword>
<evidence type="ECO:0000256" key="5">
    <source>
        <dbReference type="ARBA" id="ARBA00023040"/>
    </source>
</evidence>
<proteinExistence type="inferred from homology"/>
<keyword evidence="2" id="KW-1003">Cell membrane</keyword>
<sequence>MDSNLTTLLPSVSSETPSWTFPRESAIVAGTISSIMAILGTIGNSLTIAAVFKSKRKIAATGAFILNVAIGDLAYCCFCLPFTAVYHFHGFILGTMFCKMFSYIKFTILGAEIFGIALMALNRFFFIVRHETYVVMYTPRGTTLMISVSWLFYAILNLFPLSGVWGRFGWENRVNACSLIRNDSSGFNIFLMLFSFIVPCITMIVCYLWIYATVHTTNNKLRKHSTDLSLLSSHLRKRRDEVKVTKMMAVIFILFLVCYAPYIMTTAFDREVTIPKLHVAVMLIGSSNYCINPLVYWLMNRPLRIAYNSLFPCTRNRTRIKILQAAPSRSQANEDIPDISVYNIQQRPKALEARKEFTNKSMLALAKQPSGDCR</sequence>
<dbReference type="InterPro" id="IPR000276">
    <property type="entry name" value="GPCR_Rhodpsn"/>
</dbReference>
<evidence type="ECO:0000256" key="3">
    <source>
        <dbReference type="ARBA" id="ARBA00022692"/>
    </source>
</evidence>
<dbReference type="Proteomes" id="UP000749559">
    <property type="component" value="Unassembled WGS sequence"/>
</dbReference>
<comment type="subcellular location">
    <subcellularLocation>
        <location evidence="1">Cell membrane</location>
        <topology evidence="1">Multi-pass membrane protein</topology>
    </subcellularLocation>
</comment>
<dbReference type="InterPro" id="IPR017452">
    <property type="entry name" value="GPCR_Rhodpsn_7TM"/>
</dbReference>
<keyword evidence="11" id="KW-1185">Reference proteome</keyword>
<evidence type="ECO:0000256" key="2">
    <source>
        <dbReference type="ARBA" id="ARBA00022475"/>
    </source>
</evidence>
<dbReference type="SUPFAM" id="SSF81321">
    <property type="entry name" value="Family A G protein-coupled receptor-like"/>
    <property type="match status" value="1"/>
</dbReference>
<dbReference type="PROSITE" id="PS00237">
    <property type="entry name" value="G_PROTEIN_RECEP_F1_1"/>
    <property type="match status" value="1"/>
</dbReference>
<evidence type="ECO:0000313" key="10">
    <source>
        <dbReference type="EMBL" id="CAH1786947.1"/>
    </source>
</evidence>
<dbReference type="AlphaFoldDB" id="A0A8J1U3B8"/>